<name>A0A8H6CG33_9LECA</name>
<dbReference type="RefSeq" id="XP_037151917.1">
    <property type="nucleotide sequence ID" value="XM_037291555.1"/>
</dbReference>
<proteinExistence type="inferred from homology"/>
<evidence type="ECO:0000256" key="7">
    <source>
        <dbReference type="SAM" id="Phobius"/>
    </source>
</evidence>
<keyword evidence="3 7" id="KW-1133">Transmembrane helix</keyword>
<keyword evidence="10" id="KW-1185">Reference proteome</keyword>
<evidence type="ECO:0000256" key="6">
    <source>
        <dbReference type="SAM" id="MobiDB-lite"/>
    </source>
</evidence>
<evidence type="ECO:0000256" key="3">
    <source>
        <dbReference type="ARBA" id="ARBA00022989"/>
    </source>
</evidence>
<feature type="region of interest" description="Disordered" evidence="6">
    <location>
        <begin position="253"/>
        <end position="273"/>
    </location>
</feature>
<protein>
    <recommendedName>
        <fullName evidence="8">Rhodopsin domain-containing protein</fullName>
    </recommendedName>
</protein>
<feature type="domain" description="Rhodopsin" evidence="8">
    <location>
        <begin position="63"/>
        <end position="195"/>
    </location>
</feature>
<evidence type="ECO:0000313" key="9">
    <source>
        <dbReference type="EMBL" id="KAF6222571.1"/>
    </source>
</evidence>
<gene>
    <name evidence="9" type="ORF">HO133_000616</name>
</gene>
<dbReference type="Pfam" id="PF20684">
    <property type="entry name" value="Fung_rhodopsin"/>
    <property type="match status" value="1"/>
</dbReference>
<feature type="transmembrane region" description="Helical" evidence="7">
    <location>
        <begin position="129"/>
        <end position="154"/>
    </location>
</feature>
<keyword evidence="2 7" id="KW-0812">Transmembrane</keyword>
<feature type="transmembrane region" description="Helical" evidence="7">
    <location>
        <begin position="12"/>
        <end position="34"/>
    </location>
</feature>
<dbReference type="GO" id="GO:0016020">
    <property type="term" value="C:membrane"/>
    <property type="evidence" value="ECO:0007669"/>
    <property type="project" value="UniProtKB-SubCell"/>
</dbReference>
<evidence type="ECO:0000256" key="1">
    <source>
        <dbReference type="ARBA" id="ARBA00004141"/>
    </source>
</evidence>
<comment type="similarity">
    <text evidence="5">Belongs to the SAT4 family.</text>
</comment>
<comment type="caution">
    <text evidence="9">The sequence shown here is derived from an EMBL/GenBank/DDBJ whole genome shotgun (WGS) entry which is preliminary data.</text>
</comment>
<sequence length="291" mass="32164">MASTSAATTAKVPALITTALVIVAVVFPILSLIAIFFRDKARRVAKQPFQVDDYWIVLSWLPLSAVKISILLFYKRIFTTPKFKLAVRITIPFIVAWGAIFFVLGLIQGDPISASWMPGEGHLRWDSTALGLAQVGSSVALDFIILCFPIPVIFGLHMRTQRKVAIALIFWVGGFCCIAAIVRLVFINQSVRQVEKSEYAIHVQSKHRDSTGSRSQQKSIDPAPRNSSSIDSHINLKQASADWSTAHNEGHVTNNVESRSEEGPEGHQDGVINITKAYDITRDSRHEENVG</sequence>
<dbReference type="InterPro" id="IPR049326">
    <property type="entry name" value="Rhodopsin_dom_fungi"/>
</dbReference>
<dbReference type="Proteomes" id="UP000593566">
    <property type="component" value="Unassembled WGS sequence"/>
</dbReference>
<feature type="transmembrane region" description="Helical" evidence="7">
    <location>
        <begin position="166"/>
        <end position="186"/>
    </location>
</feature>
<evidence type="ECO:0000313" key="10">
    <source>
        <dbReference type="Proteomes" id="UP000593566"/>
    </source>
</evidence>
<dbReference type="InterPro" id="IPR052337">
    <property type="entry name" value="SAT4-like"/>
</dbReference>
<evidence type="ECO:0000259" key="8">
    <source>
        <dbReference type="Pfam" id="PF20684"/>
    </source>
</evidence>
<evidence type="ECO:0000256" key="5">
    <source>
        <dbReference type="ARBA" id="ARBA00038359"/>
    </source>
</evidence>
<feature type="compositionally biased region" description="Basic and acidic residues" evidence="6">
    <location>
        <begin position="258"/>
        <end position="268"/>
    </location>
</feature>
<feature type="compositionally biased region" description="Polar residues" evidence="6">
    <location>
        <begin position="212"/>
        <end position="230"/>
    </location>
</feature>
<feature type="region of interest" description="Disordered" evidence="6">
    <location>
        <begin position="204"/>
        <end position="230"/>
    </location>
</feature>
<dbReference type="GeneID" id="59329035"/>
<dbReference type="EMBL" id="JACCJB010000011">
    <property type="protein sequence ID" value="KAF6222571.1"/>
    <property type="molecule type" value="Genomic_DNA"/>
</dbReference>
<dbReference type="PANTHER" id="PTHR33048">
    <property type="entry name" value="PTH11-LIKE INTEGRAL MEMBRANE PROTEIN (AFU_ORTHOLOGUE AFUA_5G11245)"/>
    <property type="match status" value="1"/>
</dbReference>
<accession>A0A8H6CG33</accession>
<comment type="subcellular location">
    <subcellularLocation>
        <location evidence="1">Membrane</location>
        <topology evidence="1">Multi-pass membrane protein</topology>
    </subcellularLocation>
</comment>
<dbReference type="PANTHER" id="PTHR33048:SF18">
    <property type="entry name" value="INTEGRAL MEMBRANE PROTEIN"/>
    <property type="match status" value="1"/>
</dbReference>
<reference evidence="9 10" key="1">
    <citation type="journal article" date="2020" name="Genomics">
        <title>Complete, high-quality genomes from long-read metagenomic sequencing of two wolf lichen thalli reveals enigmatic genome architecture.</title>
        <authorList>
            <person name="McKenzie S.K."/>
            <person name="Walston R.F."/>
            <person name="Allen J.L."/>
        </authorList>
    </citation>
    <scope>NUCLEOTIDE SEQUENCE [LARGE SCALE GENOMIC DNA]</scope>
    <source>
        <strain evidence="9">WasteWater1</strain>
    </source>
</reference>
<evidence type="ECO:0000256" key="2">
    <source>
        <dbReference type="ARBA" id="ARBA00022692"/>
    </source>
</evidence>
<keyword evidence="4 7" id="KW-0472">Membrane</keyword>
<evidence type="ECO:0000256" key="4">
    <source>
        <dbReference type="ARBA" id="ARBA00023136"/>
    </source>
</evidence>
<dbReference type="AlphaFoldDB" id="A0A8H6CG33"/>
<feature type="transmembrane region" description="Helical" evidence="7">
    <location>
        <begin position="86"/>
        <end position="109"/>
    </location>
</feature>
<organism evidence="9 10">
    <name type="scientific">Letharia lupina</name>
    <dbReference type="NCBI Taxonomy" id="560253"/>
    <lineage>
        <taxon>Eukaryota</taxon>
        <taxon>Fungi</taxon>
        <taxon>Dikarya</taxon>
        <taxon>Ascomycota</taxon>
        <taxon>Pezizomycotina</taxon>
        <taxon>Lecanoromycetes</taxon>
        <taxon>OSLEUM clade</taxon>
        <taxon>Lecanoromycetidae</taxon>
        <taxon>Lecanorales</taxon>
        <taxon>Lecanorineae</taxon>
        <taxon>Parmeliaceae</taxon>
        <taxon>Letharia</taxon>
    </lineage>
</organism>